<name>A0A5M3X8Y1_9ACTN</name>
<gene>
    <name evidence="2" type="ORF">Aple_010700</name>
</gene>
<reference evidence="2 3" key="1">
    <citation type="submission" date="2019-10" db="EMBL/GenBank/DDBJ databases">
        <title>Whole genome shotgun sequence of Acrocarpospora pleiomorpha NBRC 16267.</title>
        <authorList>
            <person name="Ichikawa N."/>
            <person name="Kimura A."/>
            <person name="Kitahashi Y."/>
            <person name="Komaki H."/>
            <person name="Oguchi A."/>
        </authorList>
    </citation>
    <scope>NUCLEOTIDE SEQUENCE [LARGE SCALE GENOMIC DNA]</scope>
    <source>
        <strain evidence="2 3">NBRC 16267</strain>
    </source>
</reference>
<evidence type="ECO:0000313" key="3">
    <source>
        <dbReference type="Proteomes" id="UP000377595"/>
    </source>
</evidence>
<comment type="caution">
    <text evidence="2">The sequence shown here is derived from an EMBL/GenBank/DDBJ whole genome shotgun (WGS) entry which is preliminary data.</text>
</comment>
<dbReference type="Proteomes" id="UP000377595">
    <property type="component" value="Unassembled WGS sequence"/>
</dbReference>
<evidence type="ECO:0000313" key="2">
    <source>
        <dbReference type="EMBL" id="GES18175.1"/>
    </source>
</evidence>
<keyword evidence="3" id="KW-1185">Reference proteome</keyword>
<proteinExistence type="predicted"/>
<protein>
    <submittedName>
        <fullName evidence="2">Uncharacterized protein</fullName>
    </submittedName>
</protein>
<feature type="compositionally biased region" description="Gly residues" evidence="1">
    <location>
        <begin position="77"/>
        <end position="89"/>
    </location>
</feature>
<evidence type="ECO:0000256" key="1">
    <source>
        <dbReference type="SAM" id="MobiDB-lite"/>
    </source>
</evidence>
<dbReference type="EMBL" id="BLAF01000006">
    <property type="protein sequence ID" value="GES18175.1"/>
    <property type="molecule type" value="Genomic_DNA"/>
</dbReference>
<feature type="compositionally biased region" description="Basic residues" evidence="1">
    <location>
        <begin position="60"/>
        <end position="70"/>
    </location>
</feature>
<accession>A0A5M3X8Y1</accession>
<dbReference type="OrthoDB" id="8116547at2"/>
<sequence length="97" mass="10080">MWVEMLRLHADAERSVGPGQRAQFPNETAEKLIADGAAVQCEGPDGEIRTRPVEQPARGGRGKAPAKKPAAKQPPETGGGQGQGDGQGDGTQQPPAE</sequence>
<organism evidence="2 3">
    <name type="scientific">Acrocarpospora pleiomorpha</name>
    <dbReference type="NCBI Taxonomy" id="90975"/>
    <lineage>
        <taxon>Bacteria</taxon>
        <taxon>Bacillati</taxon>
        <taxon>Actinomycetota</taxon>
        <taxon>Actinomycetes</taxon>
        <taxon>Streptosporangiales</taxon>
        <taxon>Streptosporangiaceae</taxon>
        <taxon>Acrocarpospora</taxon>
    </lineage>
</organism>
<dbReference type="AlphaFoldDB" id="A0A5M3X8Y1"/>
<feature type="region of interest" description="Disordered" evidence="1">
    <location>
        <begin position="38"/>
        <end position="97"/>
    </location>
</feature>
<dbReference type="RefSeq" id="WP_155343316.1">
    <property type="nucleotide sequence ID" value="NZ_BAAAHM010000017.1"/>
</dbReference>